<sequence>MDTLMILVIVAIIAAIILVEFNKQQQSKQSSNNIYTNDKQQLYMFTVAEYKISELENHLQTGDLNTAHSNATHELEELTTAYNSGHIQLDELNTRLDNLLNVLDINSGAMAQAC</sequence>
<dbReference type="AlphaFoldDB" id="A0A1G7GPA9"/>
<dbReference type="OrthoDB" id="797416at2"/>
<reference evidence="2 3" key="1">
    <citation type="submission" date="2016-10" db="EMBL/GenBank/DDBJ databases">
        <authorList>
            <person name="de Groot N.N."/>
        </authorList>
    </citation>
    <scope>NUCLEOTIDE SEQUENCE [LARGE SCALE GENOMIC DNA]</scope>
    <source>
        <strain evidence="2 3">47C3B</strain>
    </source>
</reference>
<evidence type="ECO:0000256" key="1">
    <source>
        <dbReference type="SAM" id="Phobius"/>
    </source>
</evidence>
<evidence type="ECO:0000313" key="2">
    <source>
        <dbReference type="EMBL" id="SDE89893.1"/>
    </source>
</evidence>
<proteinExistence type="predicted"/>
<gene>
    <name evidence="2" type="ORF">SAMN05216464_110233</name>
</gene>
<dbReference type="Proteomes" id="UP000199072">
    <property type="component" value="Unassembled WGS sequence"/>
</dbReference>
<evidence type="ECO:0000313" key="3">
    <source>
        <dbReference type="Proteomes" id="UP000199072"/>
    </source>
</evidence>
<protein>
    <submittedName>
        <fullName evidence="2">Uncharacterized protein</fullName>
    </submittedName>
</protein>
<feature type="transmembrane region" description="Helical" evidence="1">
    <location>
        <begin position="6"/>
        <end position="22"/>
    </location>
</feature>
<keyword evidence="1" id="KW-0472">Membrane</keyword>
<keyword evidence="1" id="KW-1133">Transmembrane helix</keyword>
<accession>A0A1G7GPA9</accession>
<dbReference type="RefSeq" id="WP_091152191.1">
    <property type="nucleotide sequence ID" value="NZ_FNAI01000010.1"/>
</dbReference>
<name>A0A1G7GPA9_9SPHI</name>
<keyword evidence="1" id="KW-0812">Transmembrane</keyword>
<keyword evidence="3" id="KW-1185">Reference proteome</keyword>
<organism evidence="2 3">
    <name type="scientific">Mucilaginibacter pineti</name>
    <dbReference type="NCBI Taxonomy" id="1391627"/>
    <lineage>
        <taxon>Bacteria</taxon>
        <taxon>Pseudomonadati</taxon>
        <taxon>Bacteroidota</taxon>
        <taxon>Sphingobacteriia</taxon>
        <taxon>Sphingobacteriales</taxon>
        <taxon>Sphingobacteriaceae</taxon>
        <taxon>Mucilaginibacter</taxon>
    </lineage>
</organism>
<dbReference type="EMBL" id="FNAI01000010">
    <property type="protein sequence ID" value="SDE89893.1"/>
    <property type="molecule type" value="Genomic_DNA"/>
</dbReference>